<reference evidence="2" key="1">
    <citation type="submission" date="2022-03" db="EMBL/GenBank/DDBJ databases">
        <authorList>
            <person name="Martin C."/>
        </authorList>
    </citation>
    <scope>NUCLEOTIDE SEQUENCE</scope>
</reference>
<name>A0A8J1XKM5_OWEFU</name>
<evidence type="ECO:0000313" key="2">
    <source>
        <dbReference type="EMBL" id="CAH1776484.1"/>
    </source>
</evidence>
<dbReference type="Proteomes" id="UP000749559">
    <property type="component" value="Unassembled WGS sequence"/>
</dbReference>
<dbReference type="Pfam" id="PF03407">
    <property type="entry name" value="Nucleotid_trans"/>
    <property type="match status" value="1"/>
</dbReference>
<accession>A0A8J1XKM5</accession>
<dbReference type="InterPro" id="IPR005069">
    <property type="entry name" value="Nucl-diP-sugar_transferase"/>
</dbReference>
<comment type="caution">
    <text evidence="2">The sequence shown here is derived from an EMBL/GenBank/DDBJ whole genome shotgun (WGS) entry which is preliminary data.</text>
</comment>
<evidence type="ECO:0000256" key="1">
    <source>
        <dbReference type="ARBA" id="ARBA00007033"/>
    </source>
</evidence>
<dbReference type="InterPro" id="IPR029044">
    <property type="entry name" value="Nucleotide-diphossugar_trans"/>
</dbReference>
<organism evidence="2 3">
    <name type="scientific">Owenia fusiformis</name>
    <name type="common">Polychaete worm</name>
    <dbReference type="NCBI Taxonomy" id="6347"/>
    <lineage>
        <taxon>Eukaryota</taxon>
        <taxon>Metazoa</taxon>
        <taxon>Spiralia</taxon>
        <taxon>Lophotrochozoa</taxon>
        <taxon>Annelida</taxon>
        <taxon>Polychaeta</taxon>
        <taxon>Sedentaria</taxon>
        <taxon>Canalipalpata</taxon>
        <taxon>Sabellida</taxon>
        <taxon>Oweniida</taxon>
        <taxon>Oweniidae</taxon>
        <taxon>Owenia</taxon>
    </lineage>
</organism>
<dbReference type="SUPFAM" id="SSF53448">
    <property type="entry name" value="Nucleotide-diphospho-sugar transferases"/>
    <property type="match status" value="1"/>
</dbReference>
<dbReference type="EMBL" id="CAIIXF020000002">
    <property type="protein sequence ID" value="CAH1776484.1"/>
    <property type="molecule type" value="Genomic_DNA"/>
</dbReference>
<comment type="similarity">
    <text evidence="1">Belongs to the glycosyltransferase 77 family.</text>
</comment>
<dbReference type="Gene3D" id="3.90.550.10">
    <property type="entry name" value="Spore Coat Polysaccharide Biosynthesis Protein SpsA, Chain A"/>
    <property type="match status" value="1"/>
</dbReference>
<keyword evidence="3" id="KW-1185">Reference proteome</keyword>
<sequence length="525" mass="61758">YIAACNSTIQRRFIFIVMFVCLTGLLLCSFVLDFKDLKYISVKHLDYTVFNWTFTYRDKQAPFEIELPDFINITKKGKNIINCTEWRPDEASHDEIKAINNLADNYAEFLKRFRTQQENNTEINGEPTPAELNIKNVLTKSSIIQSEAVRDVCERKMQYICKPIIENLESNPRDKIIIPFENFFKPFSELKHTRFFSELRNKLELFPTKMIYSIGITYNYIPSLINWILIARQLCVPPIGEILVYSRDIEVCEFLNVKNINVICLHYDVDELRSYDDVTMKFNNDKISRQMMWITRVLLWRLVNYFGYDIVTFDTDALPLQNPSVVFDRFPNADLIGSQSARVPGYLYAFWQLNPINMGMVLMRSSLNNTIFWNVVGKISEKLPNKADDQVIINLALLCLNTRWQHPPLRFIYRYPDDKTQMLRYNEEINTGTVPIVGKTDYHVKIIGIQGHQICRYSCLLKRLYDVIVWHKCTKQSQGALWLLSTNWSIHDVLSWQQNQNGDKWIDIITNFTSLENIQTKYLLR</sequence>
<protein>
    <submittedName>
        <fullName evidence="2">Uncharacterized protein</fullName>
    </submittedName>
</protein>
<feature type="non-terminal residue" evidence="2">
    <location>
        <position position="1"/>
    </location>
</feature>
<gene>
    <name evidence="2" type="ORF">OFUS_LOCUS3657</name>
</gene>
<proteinExistence type="inferred from homology"/>
<evidence type="ECO:0000313" key="3">
    <source>
        <dbReference type="Proteomes" id="UP000749559"/>
    </source>
</evidence>
<dbReference type="AlphaFoldDB" id="A0A8J1XKM5"/>